<dbReference type="InterPro" id="IPR050712">
    <property type="entry name" value="NAD(P)H-dep_reductase"/>
</dbReference>
<organism evidence="3 4">
    <name type="scientific">Paenibacillus zeirhizosphaerae</name>
    <dbReference type="NCBI Taxonomy" id="2987519"/>
    <lineage>
        <taxon>Bacteria</taxon>
        <taxon>Bacillati</taxon>
        <taxon>Bacillota</taxon>
        <taxon>Bacilli</taxon>
        <taxon>Bacillales</taxon>
        <taxon>Paenibacillaceae</taxon>
        <taxon>Paenibacillus</taxon>
    </lineage>
</organism>
<dbReference type="PANTHER" id="PTHR30543:SF21">
    <property type="entry name" value="NAD(P)H-DEPENDENT FMN REDUCTASE LOT6"/>
    <property type="match status" value="1"/>
</dbReference>
<accession>A0ABT9FNZ8</accession>
<dbReference type="EMBL" id="JAPCKK010000012">
    <property type="protein sequence ID" value="MDP4096473.1"/>
    <property type="molecule type" value="Genomic_DNA"/>
</dbReference>
<keyword evidence="4" id="KW-1185">Reference proteome</keyword>
<evidence type="ECO:0000313" key="4">
    <source>
        <dbReference type="Proteomes" id="UP001241848"/>
    </source>
</evidence>
<dbReference type="Gene3D" id="3.40.50.360">
    <property type="match status" value="1"/>
</dbReference>
<comment type="similarity">
    <text evidence="1">Belongs to the azoreductase type 2 family.</text>
</comment>
<protein>
    <submittedName>
        <fullName evidence="3">NAD(P)H-dependent oxidoreductase</fullName>
    </submittedName>
</protein>
<reference evidence="3 4" key="1">
    <citation type="submission" date="2022-10" db="EMBL/GenBank/DDBJ databases">
        <title>Paenibacillus description and whole genome data of maize root bacterial community.</title>
        <authorList>
            <person name="Marton D."/>
            <person name="Farkas M."/>
            <person name="Cserhati M."/>
        </authorList>
    </citation>
    <scope>NUCLEOTIDE SEQUENCE [LARGE SCALE GENOMIC DNA]</scope>
    <source>
        <strain evidence="3 4">P96</strain>
    </source>
</reference>
<name>A0ABT9FNZ8_9BACL</name>
<dbReference type="InterPro" id="IPR005025">
    <property type="entry name" value="FMN_Rdtase-like_dom"/>
</dbReference>
<sequence>MNIVALTGSNRNHAASSGLAEYAAAIMRESGHTVRIIHLYHTPLPLYSPTAENLQHPGVEQLLQSFEQANAIMLTTPEYHGSISGVLKNALDYLGQAHFKGKAVLTASTAGGPVGISSLLQLQAIVRNLHGVNCPEWISIGGSLRHQFEGISGLQTGVHESVPEADERVFSAVRSFLRLAESLRNE</sequence>
<dbReference type="PANTHER" id="PTHR30543">
    <property type="entry name" value="CHROMATE REDUCTASE"/>
    <property type="match status" value="1"/>
</dbReference>
<proteinExistence type="inferred from homology"/>
<evidence type="ECO:0000256" key="1">
    <source>
        <dbReference type="ARBA" id="ARBA00009428"/>
    </source>
</evidence>
<dbReference type="Pfam" id="PF03358">
    <property type="entry name" value="FMN_red"/>
    <property type="match status" value="1"/>
</dbReference>
<feature type="domain" description="NADPH-dependent FMN reductase-like" evidence="2">
    <location>
        <begin position="1"/>
        <end position="141"/>
    </location>
</feature>
<evidence type="ECO:0000259" key="2">
    <source>
        <dbReference type="Pfam" id="PF03358"/>
    </source>
</evidence>
<dbReference type="Proteomes" id="UP001241848">
    <property type="component" value="Unassembled WGS sequence"/>
</dbReference>
<dbReference type="SUPFAM" id="SSF52218">
    <property type="entry name" value="Flavoproteins"/>
    <property type="match status" value="1"/>
</dbReference>
<comment type="caution">
    <text evidence="3">The sequence shown here is derived from an EMBL/GenBank/DDBJ whole genome shotgun (WGS) entry which is preliminary data.</text>
</comment>
<gene>
    <name evidence="3" type="ORF">OIN60_06795</name>
</gene>
<dbReference type="RefSeq" id="WP_305754104.1">
    <property type="nucleotide sequence ID" value="NZ_JAPCKK010000012.1"/>
</dbReference>
<dbReference type="InterPro" id="IPR029039">
    <property type="entry name" value="Flavoprotein-like_sf"/>
</dbReference>
<evidence type="ECO:0000313" key="3">
    <source>
        <dbReference type="EMBL" id="MDP4096473.1"/>
    </source>
</evidence>